<dbReference type="GO" id="GO:0005886">
    <property type="term" value="C:plasma membrane"/>
    <property type="evidence" value="ECO:0007669"/>
    <property type="project" value="UniProtKB-SubCell"/>
</dbReference>
<evidence type="ECO:0000313" key="9">
    <source>
        <dbReference type="EMBL" id="RKH72783.1"/>
    </source>
</evidence>
<keyword evidence="5 7" id="KW-1133">Transmembrane helix</keyword>
<evidence type="ECO:0000256" key="7">
    <source>
        <dbReference type="RuleBase" id="RU367016"/>
    </source>
</evidence>
<evidence type="ECO:0000256" key="2">
    <source>
        <dbReference type="ARBA" id="ARBA00010792"/>
    </source>
</evidence>
<feature type="domain" description="VTT" evidence="8">
    <location>
        <begin position="31"/>
        <end position="157"/>
    </location>
</feature>
<dbReference type="InterPro" id="IPR032816">
    <property type="entry name" value="VTT_dom"/>
</dbReference>
<sequence length="206" mass="22297">MNASPLQLLVTHGSGPLLFLVLVAGGLGLPFPEDLVQLAAGVLSHRGAMPLPAAIALCFVGVLCGDTVLFLTARRLGQALYTHRRTRRLFPPERRERIQGLYAKHGPRVVFVGRFMSVLRVPVFAMAAAEGMPLRRFLLWDGLALCVSSPLVVTLGYLGSQSVDRVAKGVGRVEHFLVLVGVAALLVAFAVRHAREKRLSRHPPQG</sequence>
<comment type="caution">
    <text evidence="9">The sequence shown here is derived from an EMBL/GenBank/DDBJ whole genome shotgun (WGS) entry which is preliminary data.</text>
</comment>
<accession>A0A3A8QVS6</accession>
<comment type="similarity">
    <text evidence="2 7">Belongs to the DedA family.</text>
</comment>
<comment type="subcellular location">
    <subcellularLocation>
        <location evidence="1 7">Cell membrane</location>
        <topology evidence="1 7">Multi-pass membrane protein</topology>
    </subcellularLocation>
</comment>
<dbReference type="Proteomes" id="UP000282656">
    <property type="component" value="Unassembled WGS sequence"/>
</dbReference>
<evidence type="ECO:0000259" key="8">
    <source>
        <dbReference type="Pfam" id="PF09335"/>
    </source>
</evidence>
<evidence type="ECO:0000256" key="4">
    <source>
        <dbReference type="ARBA" id="ARBA00022692"/>
    </source>
</evidence>
<dbReference type="InterPro" id="IPR032818">
    <property type="entry name" value="DedA-like"/>
</dbReference>
<evidence type="ECO:0000256" key="1">
    <source>
        <dbReference type="ARBA" id="ARBA00004651"/>
    </source>
</evidence>
<proteinExistence type="inferred from homology"/>
<feature type="transmembrane region" description="Helical" evidence="7">
    <location>
        <begin position="173"/>
        <end position="191"/>
    </location>
</feature>
<dbReference type="PANTHER" id="PTHR30353:SF15">
    <property type="entry name" value="INNER MEMBRANE PROTEIN YABI"/>
    <property type="match status" value="1"/>
</dbReference>
<evidence type="ECO:0000256" key="5">
    <source>
        <dbReference type="ARBA" id="ARBA00022989"/>
    </source>
</evidence>
<reference evidence="10" key="1">
    <citation type="submission" date="2018-09" db="EMBL/GenBank/DDBJ databases">
        <authorList>
            <person name="Livingstone P.G."/>
            <person name="Whitworth D.E."/>
        </authorList>
    </citation>
    <scope>NUCLEOTIDE SEQUENCE [LARGE SCALE GENOMIC DNA]</scope>
    <source>
        <strain evidence="10">AB047A</strain>
    </source>
</reference>
<gene>
    <name evidence="9" type="ORF">D7X96_03700</name>
</gene>
<feature type="transmembrane region" description="Helical" evidence="7">
    <location>
        <begin position="52"/>
        <end position="73"/>
    </location>
</feature>
<protein>
    <submittedName>
        <fullName evidence="9">DedA family protein</fullName>
    </submittedName>
</protein>
<keyword evidence="6 7" id="KW-0472">Membrane</keyword>
<dbReference type="AlphaFoldDB" id="A0A3A8QVS6"/>
<name>A0A3A8QVS6_9BACT</name>
<dbReference type="EMBL" id="RAWM01000006">
    <property type="protein sequence ID" value="RKH72783.1"/>
    <property type="molecule type" value="Genomic_DNA"/>
</dbReference>
<keyword evidence="4 7" id="KW-0812">Transmembrane</keyword>
<dbReference type="PANTHER" id="PTHR30353">
    <property type="entry name" value="INNER MEMBRANE PROTEIN DEDA-RELATED"/>
    <property type="match status" value="1"/>
</dbReference>
<dbReference type="Pfam" id="PF09335">
    <property type="entry name" value="VTT_dom"/>
    <property type="match status" value="1"/>
</dbReference>
<keyword evidence="10" id="KW-1185">Reference proteome</keyword>
<dbReference type="OrthoDB" id="9813426at2"/>
<feature type="transmembrane region" description="Helical" evidence="7">
    <location>
        <begin position="137"/>
        <end position="158"/>
    </location>
</feature>
<organism evidence="9 10">
    <name type="scientific">Corallococcus interemptor</name>
    <dbReference type="NCBI Taxonomy" id="2316720"/>
    <lineage>
        <taxon>Bacteria</taxon>
        <taxon>Pseudomonadati</taxon>
        <taxon>Myxococcota</taxon>
        <taxon>Myxococcia</taxon>
        <taxon>Myxococcales</taxon>
        <taxon>Cystobacterineae</taxon>
        <taxon>Myxococcaceae</taxon>
        <taxon>Corallococcus</taxon>
    </lineage>
</organism>
<dbReference type="RefSeq" id="WP_121768999.1">
    <property type="nucleotide sequence ID" value="NZ_RAWM01000006.1"/>
</dbReference>
<evidence type="ECO:0000313" key="10">
    <source>
        <dbReference type="Proteomes" id="UP000282656"/>
    </source>
</evidence>
<keyword evidence="3 7" id="KW-1003">Cell membrane</keyword>
<evidence type="ECO:0000256" key="3">
    <source>
        <dbReference type="ARBA" id="ARBA00022475"/>
    </source>
</evidence>
<evidence type="ECO:0000256" key="6">
    <source>
        <dbReference type="ARBA" id="ARBA00023136"/>
    </source>
</evidence>
<comment type="caution">
    <text evidence="7">Lacks conserved residue(s) required for the propagation of feature annotation.</text>
</comment>